<accession>A0A4S4L5T5</accession>
<organism evidence="1 2">
    <name type="scientific">Phellinidium pouzarii</name>
    <dbReference type="NCBI Taxonomy" id="167371"/>
    <lineage>
        <taxon>Eukaryota</taxon>
        <taxon>Fungi</taxon>
        <taxon>Dikarya</taxon>
        <taxon>Basidiomycota</taxon>
        <taxon>Agaricomycotina</taxon>
        <taxon>Agaricomycetes</taxon>
        <taxon>Hymenochaetales</taxon>
        <taxon>Hymenochaetaceae</taxon>
        <taxon>Phellinidium</taxon>
    </lineage>
</organism>
<evidence type="ECO:0000313" key="2">
    <source>
        <dbReference type="Proteomes" id="UP000308199"/>
    </source>
</evidence>
<proteinExistence type="predicted"/>
<dbReference type="Gene3D" id="4.10.240.10">
    <property type="entry name" value="Zn(2)-C6 fungal-type DNA-binding domain"/>
    <property type="match status" value="1"/>
</dbReference>
<dbReference type="GO" id="GO:0008270">
    <property type="term" value="F:zinc ion binding"/>
    <property type="evidence" value="ECO:0007669"/>
    <property type="project" value="InterPro"/>
</dbReference>
<evidence type="ECO:0000313" key="1">
    <source>
        <dbReference type="EMBL" id="THH06755.1"/>
    </source>
</evidence>
<name>A0A4S4L5T5_9AGAM</name>
<dbReference type="AlphaFoldDB" id="A0A4S4L5T5"/>
<dbReference type="SUPFAM" id="SSF57701">
    <property type="entry name" value="Zn2/Cys6 DNA-binding domain"/>
    <property type="match status" value="1"/>
</dbReference>
<dbReference type="GO" id="GO:0000981">
    <property type="term" value="F:DNA-binding transcription factor activity, RNA polymerase II-specific"/>
    <property type="evidence" value="ECO:0007669"/>
    <property type="project" value="InterPro"/>
</dbReference>
<dbReference type="InterPro" id="IPR036864">
    <property type="entry name" value="Zn2-C6_fun-type_DNA-bd_sf"/>
</dbReference>
<protein>
    <recommendedName>
        <fullName evidence="3">Zn(2)-C6 fungal-type domain-containing protein</fullName>
    </recommendedName>
</protein>
<keyword evidence="2" id="KW-1185">Reference proteome</keyword>
<dbReference type="OrthoDB" id="3263880at2759"/>
<feature type="non-terminal residue" evidence="1">
    <location>
        <position position="427"/>
    </location>
</feature>
<comment type="caution">
    <text evidence="1">The sequence shown here is derived from an EMBL/GenBank/DDBJ whole genome shotgun (WGS) entry which is preliminary data.</text>
</comment>
<gene>
    <name evidence="1" type="ORF">EW145_g3862</name>
</gene>
<reference evidence="1 2" key="1">
    <citation type="submission" date="2019-02" db="EMBL/GenBank/DDBJ databases">
        <title>Genome sequencing of the rare red list fungi Phellinidium pouzarii.</title>
        <authorList>
            <person name="Buettner E."/>
            <person name="Kellner H."/>
        </authorList>
    </citation>
    <scope>NUCLEOTIDE SEQUENCE [LARGE SCALE GENOMIC DNA]</scope>
    <source>
        <strain evidence="1 2">DSM 108285</strain>
    </source>
</reference>
<evidence type="ECO:0008006" key="3">
    <source>
        <dbReference type="Google" id="ProtNLM"/>
    </source>
</evidence>
<sequence length="427" mass="47657">MSPKSDSSSTCPYILSFHPLLLQLTVFPPAPSRRSSAQPKSSRQQFSACGACRMLRCDLKDLQNANPSLGHATCSNCQERGLKCVDEFAEIKAVKLLRRGRRLQQVEAVYGKAAEEERRYPSPTASLPHSSCIPRLRPDFFRSPFFSAFLIQRPIIDPLEFSWRFFEAHKGSTDALGSTGMLLCMVIATWATSFGVNEAGEPEPHGGQHAIRIRKERTNMMARELLQLIDLHGILRKPTWDGVRVLLLIMPLTEDVQTPMERLAMYEAAINQVYTLCSLASVTSINSGQGEYVDAAVRARIFWYAHVHEGVTTGLRGGRLLLTNEDLAAFETTLPAIGTHLPSSAMSYTLAIRYAKTPIRLSTICREIHAALTGPKARQCDEIDAVQLHGAWNDLGHAWDELENLRHLATGDFIQPQEVDRFVNGWQ</sequence>
<dbReference type="Proteomes" id="UP000308199">
    <property type="component" value="Unassembled WGS sequence"/>
</dbReference>
<dbReference type="EMBL" id="SGPK01000178">
    <property type="protein sequence ID" value="THH06755.1"/>
    <property type="molecule type" value="Genomic_DNA"/>
</dbReference>